<reference evidence="1" key="1">
    <citation type="submission" date="2020-05" db="EMBL/GenBank/DDBJ databases">
        <authorList>
            <person name="Chiriac C."/>
            <person name="Salcher M."/>
            <person name="Ghai R."/>
            <person name="Kavagutti S V."/>
        </authorList>
    </citation>
    <scope>NUCLEOTIDE SEQUENCE</scope>
</reference>
<gene>
    <name evidence="1" type="ORF">UFOPK3770_01330</name>
</gene>
<sequence>MIQGQGQSPRSFVNFAHEILSPPGSKEDISVLRLG</sequence>
<dbReference type="EMBL" id="CAESAJ010000206">
    <property type="protein sequence ID" value="CAB4344753.1"/>
    <property type="molecule type" value="Genomic_DNA"/>
</dbReference>
<name>A0A6J5ZZD9_9ZZZZ</name>
<organism evidence="1">
    <name type="scientific">freshwater metagenome</name>
    <dbReference type="NCBI Taxonomy" id="449393"/>
    <lineage>
        <taxon>unclassified sequences</taxon>
        <taxon>metagenomes</taxon>
        <taxon>ecological metagenomes</taxon>
    </lineage>
</organism>
<dbReference type="AlphaFoldDB" id="A0A6J5ZZD9"/>
<protein>
    <submittedName>
        <fullName evidence="1">Unannotated protein</fullName>
    </submittedName>
</protein>
<proteinExistence type="predicted"/>
<evidence type="ECO:0000313" key="1">
    <source>
        <dbReference type="EMBL" id="CAB4344753.1"/>
    </source>
</evidence>
<accession>A0A6J5ZZD9</accession>